<sequence length="294" mass="31857">MEYEERLLEYGRKTDEALRGCFSNKPAHCGLFEAMEYSLMAGGKRLRPALTLECCRVCGGEMEKAIPFACAVELIHTYSLIHDDLPAMDNDDFRRGKPTNHRVFGEAGAILAGDALQTAAFEVMLRPESGRGLPPERVIAAANTLAKAAGAEGMAGGQSMDVACEGRGLTITDVKQIHRLKTGAMIRASAEMGCIIGGGGEKELAALGRYAEKIGLAFQIRDDMLDVEGNVETLGKTAGSDRANEKITFVTLLGLEECRRQVDQCTLEAKDALRELPEAGFLCWLADKLAKRNK</sequence>
<accession>A0A1W2CJX3</accession>
<dbReference type="SUPFAM" id="SSF48576">
    <property type="entry name" value="Terpenoid synthases"/>
    <property type="match status" value="1"/>
</dbReference>
<dbReference type="Proteomes" id="UP000192790">
    <property type="component" value="Unassembled WGS sequence"/>
</dbReference>
<evidence type="ECO:0000256" key="6">
    <source>
        <dbReference type="ARBA" id="ARBA00022723"/>
    </source>
</evidence>
<dbReference type="RefSeq" id="WP_084235455.1">
    <property type="nucleotide sequence ID" value="NZ_FWXW01000010.1"/>
</dbReference>
<dbReference type="EC" id="2.5.1.10" evidence="3"/>
<gene>
    <name evidence="13" type="ORF">SAMN02745168_0028</name>
</gene>
<keyword evidence="6" id="KW-0479">Metal-binding</keyword>
<evidence type="ECO:0000256" key="5">
    <source>
        <dbReference type="ARBA" id="ARBA00022679"/>
    </source>
</evidence>
<evidence type="ECO:0000256" key="11">
    <source>
        <dbReference type="ARBA" id="ARBA00049399"/>
    </source>
</evidence>
<dbReference type="InterPro" id="IPR008949">
    <property type="entry name" value="Isoprenoid_synthase_dom_sf"/>
</dbReference>
<keyword evidence="14" id="KW-1185">Reference proteome</keyword>
<dbReference type="GO" id="GO:0046872">
    <property type="term" value="F:metal ion binding"/>
    <property type="evidence" value="ECO:0007669"/>
    <property type="project" value="UniProtKB-KW"/>
</dbReference>
<dbReference type="PROSITE" id="PS00723">
    <property type="entry name" value="POLYPRENYL_SYNTHASE_1"/>
    <property type="match status" value="1"/>
</dbReference>
<evidence type="ECO:0000256" key="12">
    <source>
        <dbReference type="RuleBase" id="RU004466"/>
    </source>
</evidence>
<dbReference type="STRING" id="1122930.SAMN02745168_0028"/>
<evidence type="ECO:0000256" key="2">
    <source>
        <dbReference type="ARBA" id="ARBA00006706"/>
    </source>
</evidence>
<dbReference type="NCBIfam" id="NF045485">
    <property type="entry name" value="FPPsyn"/>
    <property type="match status" value="1"/>
</dbReference>
<evidence type="ECO:0000256" key="9">
    <source>
        <dbReference type="ARBA" id="ARBA00032380"/>
    </source>
</evidence>
<keyword evidence="8" id="KW-0414">Isoprene biosynthesis</keyword>
<evidence type="ECO:0000256" key="1">
    <source>
        <dbReference type="ARBA" id="ARBA00001946"/>
    </source>
</evidence>
<dbReference type="GO" id="GO:0016114">
    <property type="term" value="P:terpenoid biosynthetic process"/>
    <property type="evidence" value="ECO:0007669"/>
    <property type="project" value="UniProtKB-ARBA"/>
</dbReference>
<dbReference type="InterPro" id="IPR033749">
    <property type="entry name" value="Polyprenyl_synt_CS"/>
</dbReference>
<dbReference type="PANTHER" id="PTHR43281:SF1">
    <property type="entry name" value="FARNESYL DIPHOSPHATE SYNTHASE"/>
    <property type="match status" value="1"/>
</dbReference>
<dbReference type="PROSITE" id="PS00444">
    <property type="entry name" value="POLYPRENYL_SYNTHASE_2"/>
    <property type="match status" value="1"/>
</dbReference>
<dbReference type="AlphaFoldDB" id="A0A1W2CJX3"/>
<name>A0A1W2CJX3_9FIRM</name>
<evidence type="ECO:0000256" key="10">
    <source>
        <dbReference type="ARBA" id="ARBA00032873"/>
    </source>
</evidence>
<evidence type="ECO:0000313" key="13">
    <source>
        <dbReference type="EMBL" id="SMC85491.1"/>
    </source>
</evidence>
<evidence type="ECO:0000256" key="4">
    <source>
        <dbReference type="ARBA" id="ARBA00015100"/>
    </source>
</evidence>
<dbReference type="CDD" id="cd00685">
    <property type="entry name" value="Trans_IPPS_HT"/>
    <property type="match status" value="1"/>
</dbReference>
<evidence type="ECO:0000256" key="7">
    <source>
        <dbReference type="ARBA" id="ARBA00022842"/>
    </source>
</evidence>
<comment type="similarity">
    <text evidence="2 12">Belongs to the FPP/GGPP synthase family.</text>
</comment>
<proteinExistence type="inferred from homology"/>
<keyword evidence="5 12" id="KW-0808">Transferase</keyword>
<dbReference type="InterPro" id="IPR000092">
    <property type="entry name" value="Polyprenyl_synt"/>
</dbReference>
<dbReference type="SFLD" id="SFLDG01017">
    <property type="entry name" value="Polyprenyl_Transferase_Like"/>
    <property type="match status" value="1"/>
</dbReference>
<dbReference type="OrthoDB" id="9805316at2"/>
<evidence type="ECO:0000256" key="8">
    <source>
        <dbReference type="ARBA" id="ARBA00023229"/>
    </source>
</evidence>
<dbReference type="SFLD" id="SFLDS00005">
    <property type="entry name" value="Isoprenoid_Synthase_Type_I"/>
    <property type="match status" value="1"/>
</dbReference>
<reference evidence="13 14" key="1">
    <citation type="submission" date="2017-04" db="EMBL/GenBank/DDBJ databases">
        <authorList>
            <person name="Afonso C.L."/>
            <person name="Miller P.J."/>
            <person name="Scott M.A."/>
            <person name="Spackman E."/>
            <person name="Goraichik I."/>
            <person name="Dimitrov K.M."/>
            <person name="Suarez D.L."/>
            <person name="Swayne D.E."/>
        </authorList>
    </citation>
    <scope>NUCLEOTIDE SEQUENCE [LARGE SCALE GENOMIC DNA]</scope>
    <source>
        <strain evidence="13 14">DSM 12816</strain>
    </source>
</reference>
<comment type="cofactor">
    <cofactor evidence="1">
        <name>Mg(2+)</name>
        <dbReference type="ChEBI" id="CHEBI:18420"/>
    </cofactor>
</comment>
<dbReference type="GO" id="GO:0005737">
    <property type="term" value="C:cytoplasm"/>
    <property type="evidence" value="ECO:0007669"/>
    <property type="project" value="UniProtKB-ARBA"/>
</dbReference>
<protein>
    <recommendedName>
        <fullName evidence="4">Farnesyl diphosphate synthase</fullName>
        <ecNumber evidence="3">2.5.1.10</ecNumber>
    </recommendedName>
    <alternativeName>
        <fullName evidence="10">(2E,6E)-farnesyl diphosphate synthase</fullName>
    </alternativeName>
    <alternativeName>
        <fullName evidence="9">Geranyltranstransferase</fullName>
    </alternativeName>
</protein>
<dbReference type="GO" id="GO:0004337">
    <property type="term" value="F:(2E,6E)-farnesyl diphosphate synthase activity"/>
    <property type="evidence" value="ECO:0007669"/>
    <property type="project" value="UniProtKB-EC"/>
</dbReference>
<dbReference type="PANTHER" id="PTHR43281">
    <property type="entry name" value="FARNESYL DIPHOSPHATE SYNTHASE"/>
    <property type="match status" value="1"/>
</dbReference>
<dbReference type="InterPro" id="IPR053378">
    <property type="entry name" value="Prenyl_diphosphate_synthase"/>
</dbReference>
<evidence type="ECO:0000313" key="14">
    <source>
        <dbReference type="Proteomes" id="UP000192790"/>
    </source>
</evidence>
<comment type="catalytic activity">
    <reaction evidence="11">
        <text>isopentenyl diphosphate + (2E)-geranyl diphosphate = (2E,6E)-farnesyl diphosphate + diphosphate</text>
        <dbReference type="Rhea" id="RHEA:19361"/>
        <dbReference type="ChEBI" id="CHEBI:33019"/>
        <dbReference type="ChEBI" id="CHEBI:58057"/>
        <dbReference type="ChEBI" id="CHEBI:128769"/>
        <dbReference type="ChEBI" id="CHEBI:175763"/>
        <dbReference type="EC" id="2.5.1.10"/>
    </reaction>
</comment>
<evidence type="ECO:0000256" key="3">
    <source>
        <dbReference type="ARBA" id="ARBA00012439"/>
    </source>
</evidence>
<organism evidence="13 14">
    <name type="scientific">Papillibacter cinnamivorans DSM 12816</name>
    <dbReference type="NCBI Taxonomy" id="1122930"/>
    <lineage>
        <taxon>Bacteria</taxon>
        <taxon>Bacillati</taxon>
        <taxon>Bacillota</taxon>
        <taxon>Clostridia</taxon>
        <taxon>Eubacteriales</taxon>
        <taxon>Oscillospiraceae</taxon>
        <taxon>Papillibacter</taxon>
    </lineage>
</organism>
<dbReference type="Pfam" id="PF00348">
    <property type="entry name" value="polyprenyl_synt"/>
    <property type="match status" value="1"/>
</dbReference>
<dbReference type="FunFam" id="1.10.600.10:FF:000001">
    <property type="entry name" value="Geranylgeranyl diphosphate synthase"/>
    <property type="match status" value="1"/>
</dbReference>
<keyword evidence="7" id="KW-0460">Magnesium</keyword>
<dbReference type="EMBL" id="FWXW01000010">
    <property type="protein sequence ID" value="SMC85491.1"/>
    <property type="molecule type" value="Genomic_DNA"/>
</dbReference>
<dbReference type="Gene3D" id="1.10.600.10">
    <property type="entry name" value="Farnesyl Diphosphate Synthase"/>
    <property type="match status" value="1"/>
</dbReference>